<reference evidence="1 2" key="1">
    <citation type="submission" date="2014-04" db="EMBL/GenBank/DDBJ databases">
        <title>Whole genome of Muricauda olearia.</title>
        <authorList>
            <person name="Zhang X.-H."/>
            <person name="Tang K."/>
        </authorList>
    </citation>
    <scope>NUCLEOTIDE SEQUENCE [LARGE SCALE GENOMIC DNA]</scope>
    <source>
        <strain evidence="1 2">Th120</strain>
    </source>
</reference>
<gene>
    <name evidence="1" type="ORF">DN53_15560</name>
</gene>
<dbReference type="AlphaFoldDB" id="A0A444VK07"/>
<name>A0A444VK07_9FLAO</name>
<sequence length="113" mass="12642">MLADIGTVRTRSGKPVIGIDNDIADVLSPFDIAEHPLEFPAFIALGRFIGSPEIFQYFQFLSNCIFLAIFELGRQAGIVVKLLFTGNTGVDHGRIVLPYCPSLFFFRELIEYL</sequence>
<keyword evidence="2" id="KW-1185">Reference proteome</keyword>
<organism evidence="1 2">
    <name type="scientific">Flagellimonas olearia</name>
    <dbReference type="NCBI Taxonomy" id="552546"/>
    <lineage>
        <taxon>Bacteria</taxon>
        <taxon>Pseudomonadati</taxon>
        <taxon>Bacteroidota</taxon>
        <taxon>Flavobacteriia</taxon>
        <taxon>Flavobacteriales</taxon>
        <taxon>Flavobacteriaceae</taxon>
        <taxon>Flagellimonas</taxon>
    </lineage>
</organism>
<evidence type="ECO:0000313" key="1">
    <source>
        <dbReference type="EMBL" id="RYC51050.1"/>
    </source>
</evidence>
<evidence type="ECO:0000313" key="2">
    <source>
        <dbReference type="Proteomes" id="UP000290261"/>
    </source>
</evidence>
<comment type="caution">
    <text evidence="1">The sequence shown here is derived from an EMBL/GenBank/DDBJ whole genome shotgun (WGS) entry which is preliminary data.</text>
</comment>
<protein>
    <submittedName>
        <fullName evidence="1">Uncharacterized protein</fullName>
    </submittedName>
</protein>
<dbReference type="Proteomes" id="UP000290261">
    <property type="component" value="Unassembled WGS sequence"/>
</dbReference>
<accession>A0A444VK07</accession>
<proteinExistence type="predicted"/>
<dbReference type="EMBL" id="JJMP01000007">
    <property type="protein sequence ID" value="RYC51050.1"/>
    <property type="molecule type" value="Genomic_DNA"/>
</dbReference>